<keyword evidence="5" id="KW-1185">Reference proteome</keyword>
<comment type="caution">
    <text evidence="2">The sequence shown here is derived from an EMBL/GenBank/DDBJ whole genome shotgun (WGS) entry which is preliminary data.</text>
</comment>
<organism evidence="2 4">
    <name type="scientific">Phytophthora rubi</name>
    <dbReference type="NCBI Taxonomy" id="129364"/>
    <lineage>
        <taxon>Eukaryota</taxon>
        <taxon>Sar</taxon>
        <taxon>Stramenopiles</taxon>
        <taxon>Oomycota</taxon>
        <taxon>Peronosporomycetes</taxon>
        <taxon>Peronosporales</taxon>
        <taxon>Peronosporaceae</taxon>
        <taxon>Phytophthora</taxon>
    </lineage>
</organism>
<dbReference type="Proteomes" id="UP000429607">
    <property type="component" value="Unassembled WGS sequence"/>
</dbReference>
<proteinExistence type="predicted"/>
<name>A0A6A3MRJ5_9STRA</name>
<evidence type="ECO:0000313" key="3">
    <source>
        <dbReference type="EMBL" id="KAE9342559.1"/>
    </source>
</evidence>
<keyword evidence="1" id="KW-0732">Signal</keyword>
<gene>
    <name evidence="2" type="ORF">PR001_g9181</name>
    <name evidence="3" type="ORF">PR003_g9407</name>
</gene>
<evidence type="ECO:0000313" key="2">
    <source>
        <dbReference type="EMBL" id="KAE9035723.1"/>
    </source>
</evidence>
<feature type="signal peptide" evidence="1">
    <location>
        <begin position="1"/>
        <end position="26"/>
    </location>
</feature>
<dbReference type="EMBL" id="QXFT01000487">
    <property type="protein sequence ID" value="KAE9342559.1"/>
    <property type="molecule type" value="Genomic_DNA"/>
</dbReference>
<sequence>MSYTLRLIGAIIVALFTVVTVGAASASHPGEPLPDHRTISLLADAPSLQLHAMLMGTNMHIHGESIFDVFAKPFVADDGISVRYDGFATFIQGESQFTYMLVDGAAYVVESLGNDTTSVATQTVRCLESLTPFDLIVSALNNVKAVPRSLVDDEAIFCPSGPFFQTATPFGGVNFTFCPSTTSGFIAYGGDITMTVEYLEDPLRSITAPTLSDSSAHCPIVATPTAVTPIAAALLTGDAHAYTCSRREGC</sequence>
<accession>A0A6A3MRJ5</accession>
<dbReference type="Proteomes" id="UP000434957">
    <property type="component" value="Unassembled WGS sequence"/>
</dbReference>
<reference evidence="2 4" key="1">
    <citation type="submission" date="2018-09" db="EMBL/GenBank/DDBJ databases">
        <title>Genomic investigation of the strawberry pathogen Phytophthora fragariae indicates pathogenicity is determined by transcriptional variation in three key races.</title>
        <authorList>
            <person name="Adams T.M."/>
            <person name="Armitage A.D."/>
            <person name="Sobczyk M.K."/>
            <person name="Bates H.J."/>
            <person name="Dunwell J.M."/>
            <person name="Nellist C.F."/>
            <person name="Harrison R.J."/>
        </authorList>
    </citation>
    <scope>NUCLEOTIDE SEQUENCE [LARGE SCALE GENOMIC DNA]</scope>
    <source>
        <strain evidence="2 4">SCRP249</strain>
        <strain evidence="3 5">SCRP333</strain>
    </source>
</reference>
<evidence type="ECO:0000313" key="4">
    <source>
        <dbReference type="Proteomes" id="UP000429607"/>
    </source>
</evidence>
<feature type="chain" id="PRO_5036165180" evidence="1">
    <location>
        <begin position="27"/>
        <end position="250"/>
    </location>
</feature>
<protein>
    <submittedName>
        <fullName evidence="2">Uncharacterized protein</fullName>
    </submittedName>
</protein>
<dbReference type="PANTHER" id="PTHR22538:SF1">
    <property type="entry name" value="VWFD DOMAIN-CONTAINING PROTEIN"/>
    <property type="match status" value="1"/>
</dbReference>
<evidence type="ECO:0000256" key="1">
    <source>
        <dbReference type="SAM" id="SignalP"/>
    </source>
</evidence>
<evidence type="ECO:0000313" key="5">
    <source>
        <dbReference type="Proteomes" id="UP000434957"/>
    </source>
</evidence>
<dbReference type="AlphaFoldDB" id="A0A6A3MRJ5"/>
<dbReference type="EMBL" id="QXFV01000501">
    <property type="protein sequence ID" value="KAE9035723.1"/>
    <property type="molecule type" value="Genomic_DNA"/>
</dbReference>
<dbReference type="PANTHER" id="PTHR22538">
    <property type="entry name" value="CILIA- AND FLAGELLA-ASSOCIATED PROTEIN 74"/>
    <property type="match status" value="1"/>
</dbReference>